<name>A0A8K1FBV8_PYTOL</name>
<dbReference type="Gene3D" id="2.60.200.40">
    <property type="match status" value="1"/>
</dbReference>
<dbReference type="SMART" id="SM00046">
    <property type="entry name" value="DAGKc"/>
    <property type="match status" value="1"/>
</dbReference>
<sequence>MEKYIKSHWEAHRAPRVECLVYESGYCSEHYRVNLSVEGVELHANRVDAHGGIFGHKKKRESVDLIPWMDVLGASLVTEHDSSMPSDPVDFVINACVPKYRDKRSRRILHPSTSTEKASAKEFHDRVLVQWKFRSQGSDGEKLVPYLVSLIQFLADPRTLATHPATFPLPRRKYLVYINPVGGAGKAKQIYAADVAPLFQCSNIECEVVVTQHQAHATEHIGTVPLNTYDCVVAVGGDGLLSEIVQGIMKRDDWKRMIRQPLGIIPGGSGNALAASLLARSKEKTTALNAAYALSKGTAQDLDMATILNDHQEVMYSFLSLSWAFIADVDFGSERFRMFGGFRFTIAIVSKLLSSLRPLNGKIRYLCSENDSSPPTKYHERPHGYDGEVAPVFDCYAARPDQKEPHVQGEWKELNGPFHLFWGMNVTHGASDAEVAPSASMNDGYYHLVCIQSPFSRLDLLRVMLGLEDGSHVNHDEVHVIRTRAFTLHAEDSSDLIGVDGELFNGPHIQVEVHRALGRIVCLPS</sequence>
<dbReference type="Pfam" id="PF00781">
    <property type="entry name" value="DAGK_cat"/>
    <property type="match status" value="1"/>
</dbReference>
<dbReference type="InterPro" id="IPR016064">
    <property type="entry name" value="NAD/diacylglycerol_kinase_sf"/>
</dbReference>
<keyword evidence="4" id="KW-0067">ATP-binding</keyword>
<evidence type="ECO:0000313" key="7">
    <source>
        <dbReference type="Proteomes" id="UP000794436"/>
    </source>
</evidence>
<evidence type="ECO:0000256" key="4">
    <source>
        <dbReference type="ARBA" id="ARBA00022840"/>
    </source>
</evidence>
<dbReference type="GO" id="GO:0001727">
    <property type="term" value="F:lipid kinase activity"/>
    <property type="evidence" value="ECO:0007669"/>
    <property type="project" value="TreeGrafter"/>
</dbReference>
<dbReference type="Gene3D" id="3.40.50.10330">
    <property type="entry name" value="Probable inorganic polyphosphate/atp-NAD kinase, domain 1"/>
    <property type="match status" value="1"/>
</dbReference>
<comment type="caution">
    <text evidence="6">The sequence shown here is derived from an EMBL/GenBank/DDBJ whole genome shotgun (WGS) entry which is preliminary data.</text>
</comment>
<dbReference type="OrthoDB" id="3853857at2759"/>
<evidence type="ECO:0000256" key="2">
    <source>
        <dbReference type="ARBA" id="ARBA00022741"/>
    </source>
</evidence>
<dbReference type="PANTHER" id="PTHR12358:SF31">
    <property type="entry name" value="ACYLGLYCEROL KINASE, MITOCHONDRIAL"/>
    <property type="match status" value="1"/>
</dbReference>
<keyword evidence="3" id="KW-0418">Kinase</keyword>
<dbReference type="PROSITE" id="PS50146">
    <property type="entry name" value="DAGK"/>
    <property type="match status" value="1"/>
</dbReference>
<evidence type="ECO:0000256" key="3">
    <source>
        <dbReference type="ARBA" id="ARBA00022777"/>
    </source>
</evidence>
<dbReference type="InterPro" id="IPR045540">
    <property type="entry name" value="YegS/DAGK_C"/>
</dbReference>
<dbReference type="GO" id="GO:0046512">
    <property type="term" value="P:sphingosine biosynthetic process"/>
    <property type="evidence" value="ECO:0007669"/>
    <property type="project" value="TreeGrafter"/>
</dbReference>
<dbReference type="InterPro" id="IPR001206">
    <property type="entry name" value="Diacylglycerol_kinase_cat_dom"/>
</dbReference>
<accession>A0A8K1FBV8</accession>
<feature type="domain" description="DAGKc" evidence="5">
    <location>
        <begin position="169"/>
        <end position="311"/>
    </location>
</feature>
<organism evidence="6 7">
    <name type="scientific">Pythium oligandrum</name>
    <name type="common">Mycoparasitic fungus</name>
    <dbReference type="NCBI Taxonomy" id="41045"/>
    <lineage>
        <taxon>Eukaryota</taxon>
        <taxon>Sar</taxon>
        <taxon>Stramenopiles</taxon>
        <taxon>Oomycota</taxon>
        <taxon>Peronosporomycetes</taxon>
        <taxon>Pythiales</taxon>
        <taxon>Pythiaceae</taxon>
        <taxon>Pythium</taxon>
    </lineage>
</organism>
<evidence type="ECO:0000313" key="6">
    <source>
        <dbReference type="EMBL" id="TMW55214.1"/>
    </source>
</evidence>
<dbReference type="PANTHER" id="PTHR12358">
    <property type="entry name" value="SPHINGOSINE KINASE"/>
    <property type="match status" value="1"/>
</dbReference>
<dbReference type="Pfam" id="PF19279">
    <property type="entry name" value="YegS_C"/>
    <property type="match status" value="1"/>
</dbReference>
<protein>
    <recommendedName>
        <fullName evidence="5">DAGKc domain-containing protein</fullName>
    </recommendedName>
</protein>
<dbReference type="SUPFAM" id="SSF111331">
    <property type="entry name" value="NAD kinase/diacylglycerol kinase-like"/>
    <property type="match status" value="1"/>
</dbReference>
<evidence type="ECO:0000256" key="1">
    <source>
        <dbReference type="ARBA" id="ARBA00022679"/>
    </source>
</evidence>
<keyword evidence="1" id="KW-0808">Transferase</keyword>
<keyword evidence="7" id="KW-1185">Reference proteome</keyword>
<keyword evidence="2" id="KW-0547">Nucleotide-binding</keyword>
<dbReference type="GO" id="GO:0005737">
    <property type="term" value="C:cytoplasm"/>
    <property type="evidence" value="ECO:0007669"/>
    <property type="project" value="TreeGrafter"/>
</dbReference>
<dbReference type="InterPro" id="IPR050187">
    <property type="entry name" value="Lipid_Phosphate_FormReg"/>
</dbReference>
<proteinExistence type="predicted"/>
<dbReference type="InterPro" id="IPR017438">
    <property type="entry name" value="ATP-NAD_kinase_N"/>
</dbReference>
<dbReference type="EMBL" id="SPLM01000148">
    <property type="protein sequence ID" value="TMW55214.1"/>
    <property type="molecule type" value="Genomic_DNA"/>
</dbReference>
<dbReference type="Proteomes" id="UP000794436">
    <property type="component" value="Unassembled WGS sequence"/>
</dbReference>
<dbReference type="GO" id="GO:0005524">
    <property type="term" value="F:ATP binding"/>
    <property type="evidence" value="ECO:0007669"/>
    <property type="project" value="UniProtKB-KW"/>
</dbReference>
<gene>
    <name evidence="6" type="ORF">Poli38472_013105</name>
</gene>
<dbReference type="AlphaFoldDB" id="A0A8K1FBV8"/>
<dbReference type="GO" id="GO:0016020">
    <property type="term" value="C:membrane"/>
    <property type="evidence" value="ECO:0007669"/>
    <property type="project" value="TreeGrafter"/>
</dbReference>
<evidence type="ECO:0000259" key="5">
    <source>
        <dbReference type="PROSITE" id="PS50146"/>
    </source>
</evidence>
<reference evidence="6" key="1">
    <citation type="submission" date="2019-03" db="EMBL/GenBank/DDBJ databases">
        <title>Long read genome sequence of the mycoparasitic Pythium oligandrum ATCC 38472 isolated from sugarbeet rhizosphere.</title>
        <authorList>
            <person name="Gaulin E."/>
        </authorList>
    </citation>
    <scope>NUCLEOTIDE SEQUENCE</scope>
    <source>
        <strain evidence="6">ATCC 38472_TT</strain>
    </source>
</reference>